<name>A0A0U3B0E2_KLEPN</name>
<protein>
    <submittedName>
        <fullName evidence="1">Antirestriction protein CcgAI</fullName>
    </submittedName>
</protein>
<keyword evidence="1" id="KW-0614">Plasmid</keyword>
<reference evidence="1" key="1">
    <citation type="journal article" date="2017" name="Front. Cell. Infect. Microbiol.">
        <title>Sequencing of blaIMP-Carrying IncN2 Plasmids, and Comparative Genomics of IncN2 Plasmids Harboring Class 1 Integrons.</title>
        <authorList>
            <person name="Jiang X."/>
            <person name="Yin Z."/>
            <person name="Yin X."/>
            <person name="Fang H."/>
            <person name="Sun Q."/>
            <person name="Tong Y."/>
            <person name="Xu Y."/>
            <person name="Zhang D."/>
            <person name="Feng J."/>
            <person name="Chen W."/>
            <person name="Song Y."/>
            <person name="Wang J."/>
            <person name="Chen S."/>
            <person name="Zhou D."/>
        </authorList>
    </citation>
    <scope>NUCLEOTIDE SEQUENCE</scope>
    <source>
        <strain evidence="1">2013050801</strain>
        <plasmid evidence="1">p0801-IMP</plasmid>
    </source>
</reference>
<dbReference type="AlphaFoldDB" id="A0A0U3B0E2"/>
<accession>A0A0U3B0E2</accession>
<dbReference type="RefSeq" id="WP_172686307.1">
    <property type="nucleotide sequence ID" value="NZ_KT345947.1"/>
</dbReference>
<geneLocation type="plasmid" evidence="1">
    <name>p0801-IMP</name>
</geneLocation>
<dbReference type="EMBL" id="KT345947">
    <property type="protein sequence ID" value="ALT05986.1"/>
    <property type="molecule type" value="Genomic_DNA"/>
</dbReference>
<organism evidence="1">
    <name type="scientific">Klebsiella pneumoniae</name>
    <dbReference type="NCBI Taxonomy" id="573"/>
    <lineage>
        <taxon>Bacteria</taxon>
        <taxon>Pseudomonadati</taxon>
        <taxon>Pseudomonadota</taxon>
        <taxon>Gammaproteobacteria</taxon>
        <taxon>Enterobacterales</taxon>
        <taxon>Enterobacteriaceae</taxon>
        <taxon>Klebsiella/Raoultella group</taxon>
        <taxon>Klebsiella</taxon>
        <taxon>Klebsiella pneumoniae complex</taxon>
    </lineage>
</organism>
<evidence type="ECO:0000313" key="1">
    <source>
        <dbReference type="EMBL" id="ALT05986.1"/>
    </source>
</evidence>
<sequence>MTKITTPSQLKAELESQKTYLLEACLMAFNQLPNQRTKGAFPSTYALAAKIDYLLQQEKNKPPYNDKARY</sequence>
<gene>
    <name evidence="1" type="primary">ccgAI</name>
    <name evidence="1" type="ORF">p0801-IMP-035</name>
</gene>
<proteinExistence type="predicted"/>